<gene>
    <name evidence="1" type="ORF">NDU88_006566</name>
</gene>
<proteinExistence type="predicted"/>
<accession>A0AAV7X1W7</accession>
<comment type="caution">
    <text evidence="1">The sequence shown here is derived from an EMBL/GenBank/DDBJ whole genome shotgun (WGS) entry which is preliminary data.</text>
</comment>
<dbReference type="Proteomes" id="UP001066276">
    <property type="component" value="Chromosome 1_1"/>
</dbReference>
<organism evidence="1 2">
    <name type="scientific">Pleurodeles waltl</name>
    <name type="common">Iberian ribbed newt</name>
    <dbReference type="NCBI Taxonomy" id="8319"/>
    <lineage>
        <taxon>Eukaryota</taxon>
        <taxon>Metazoa</taxon>
        <taxon>Chordata</taxon>
        <taxon>Craniata</taxon>
        <taxon>Vertebrata</taxon>
        <taxon>Euteleostomi</taxon>
        <taxon>Amphibia</taxon>
        <taxon>Batrachia</taxon>
        <taxon>Caudata</taxon>
        <taxon>Salamandroidea</taxon>
        <taxon>Salamandridae</taxon>
        <taxon>Pleurodelinae</taxon>
        <taxon>Pleurodeles</taxon>
    </lineage>
</organism>
<dbReference type="EMBL" id="JANPWB010000001">
    <property type="protein sequence ID" value="KAJ1218995.1"/>
    <property type="molecule type" value="Genomic_DNA"/>
</dbReference>
<sequence>MSERAVTLTDAGAGWLTSLLPVTEVCRYGAAALCGVLAGWAAPAASFCCTLPEAAPGSHAGCCGSCRCSSLWCSAGRGGQLLLPILAVSGLA</sequence>
<name>A0AAV7X1W7_PLEWA</name>
<evidence type="ECO:0000313" key="2">
    <source>
        <dbReference type="Proteomes" id="UP001066276"/>
    </source>
</evidence>
<evidence type="ECO:0000313" key="1">
    <source>
        <dbReference type="EMBL" id="KAJ1218995.1"/>
    </source>
</evidence>
<dbReference type="AlphaFoldDB" id="A0AAV7X1W7"/>
<protein>
    <submittedName>
        <fullName evidence="1">Uncharacterized protein</fullName>
    </submittedName>
</protein>
<keyword evidence="2" id="KW-1185">Reference proteome</keyword>
<reference evidence="1" key="1">
    <citation type="journal article" date="2022" name="bioRxiv">
        <title>Sequencing and chromosome-scale assembly of the giantPleurodeles waltlgenome.</title>
        <authorList>
            <person name="Brown T."/>
            <person name="Elewa A."/>
            <person name="Iarovenko S."/>
            <person name="Subramanian E."/>
            <person name="Araus A.J."/>
            <person name="Petzold A."/>
            <person name="Susuki M."/>
            <person name="Suzuki K.-i.T."/>
            <person name="Hayashi T."/>
            <person name="Toyoda A."/>
            <person name="Oliveira C."/>
            <person name="Osipova E."/>
            <person name="Leigh N.D."/>
            <person name="Simon A."/>
            <person name="Yun M.H."/>
        </authorList>
    </citation>
    <scope>NUCLEOTIDE SEQUENCE</scope>
    <source>
        <strain evidence="1">20211129_DDA</strain>
        <tissue evidence="1">Liver</tissue>
    </source>
</reference>